<dbReference type="STRING" id="1121416.SAMN02745220_00883"/>
<dbReference type="GO" id="GO:0005829">
    <property type="term" value="C:cytosol"/>
    <property type="evidence" value="ECO:0007669"/>
    <property type="project" value="TreeGrafter"/>
</dbReference>
<gene>
    <name evidence="7" type="ORF">SAMN02745220_00883</name>
</gene>
<dbReference type="GO" id="GO:0003680">
    <property type="term" value="F:minor groove of adenine-thymine-rich DNA binding"/>
    <property type="evidence" value="ECO:0007669"/>
    <property type="project" value="TreeGrafter"/>
</dbReference>
<evidence type="ECO:0000256" key="5">
    <source>
        <dbReference type="PIRNR" id="PIRNR002096"/>
    </source>
</evidence>
<keyword evidence="8" id="KW-1185">Reference proteome</keyword>
<dbReference type="GO" id="GO:0032993">
    <property type="term" value="C:protein-DNA complex"/>
    <property type="evidence" value="ECO:0007669"/>
    <property type="project" value="TreeGrafter"/>
</dbReference>
<organism evidence="7 8">
    <name type="scientific">Desulfopila aestuarii DSM 18488</name>
    <dbReference type="NCBI Taxonomy" id="1121416"/>
    <lineage>
        <taxon>Bacteria</taxon>
        <taxon>Pseudomonadati</taxon>
        <taxon>Thermodesulfobacteriota</taxon>
        <taxon>Desulfobulbia</taxon>
        <taxon>Desulfobulbales</taxon>
        <taxon>Desulfocapsaceae</taxon>
        <taxon>Desulfopila</taxon>
    </lineage>
</organism>
<dbReference type="OrthoDB" id="5297879at2"/>
<sequence>MEDFVEIVGHVRRFKKATKSLSIEELVEVKAKLEKIIEDRIAAAEKEKLKNAEKIEKIEKIRAMMAAEGIEPSELVTEAPVKKGKRAPRPAKYAITDANGKKTTWTGQGRMPNVFKARVDAGESIDKFLI</sequence>
<dbReference type="PANTHER" id="PTHR38097">
    <property type="match status" value="1"/>
</dbReference>
<evidence type="ECO:0000256" key="4">
    <source>
        <dbReference type="ARBA" id="ARBA00023125"/>
    </source>
</evidence>
<dbReference type="GO" id="GO:0009295">
    <property type="term" value="C:nucleoid"/>
    <property type="evidence" value="ECO:0007669"/>
    <property type="project" value="UniProtKB-SubCell"/>
</dbReference>
<dbReference type="Pfam" id="PF22470">
    <property type="entry name" value="Histone_HNS_N"/>
    <property type="match status" value="1"/>
</dbReference>
<dbReference type="SUPFAM" id="SSF81273">
    <property type="entry name" value="H-NS histone-like proteins"/>
    <property type="match status" value="2"/>
</dbReference>
<reference evidence="7 8" key="1">
    <citation type="submission" date="2016-12" db="EMBL/GenBank/DDBJ databases">
        <authorList>
            <person name="Song W.-J."/>
            <person name="Kurnit D.M."/>
        </authorList>
    </citation>
    <scope>NUCLEOTIDE SEQUENCE [LARGE SCALE GENOMIC DNA]</scope>
    <source>
        <strain evidence="7 8">DSM 18488</strain>
    </source>
</reference>
<evidence type="ECO:0000256" key="3">
    <source>
        <dbReference type="ARBA" id="ARBA00022490"/>
    </source>
</evidence>
<keyword evidence="4 5" id="KW-0238">DNA-binding</keyword>
<dbReference type="AlphaFoldDB" id="A0A1M7XZW3"/>
<dbReference type="RefSeq" id="WP_073612233.1">
    <property type="nucleotide sequence ID" value="NZ_FRFE01000003.1"/>
</dbReference>
<dbReference type="GO" id="GO:0030527">
    <property type="term" value="F:structural constituent of chromatin"/>
    <property type="evidence" value="ECO:0007669"/>
    <property type="project" value="InterPro"/>
</dbReference>
<feature type="domain" description="DNA-binding protein H-NS-like C-terminal" evidence="6">
    <location>
        <begin position="83"/>
        <end position="130"/>
    </location>
</feature>
<dbReference type="EMBL" id="FRFE01000003">
    <property type="protein sequence ID" value="SHO44808.1"/>
    <property type="molecule type" value="Genomic_DNA"/>
</dbReference>
<dbReference type="GO" id="GO:0046983">
    <property type="term" value="F:protein dimerization activity"/>
    <property type="evidence" value="ECO:0007669"/>
    <property type="project" value="InterPro"/>
</dbReference>
<keyword evidence="3" id="KW-0963">Cytoplasm</keyword>
<evidence type="ECO:0000313" key="8">
    <source>
        <dbReference type="Proteomes" id="UP000184603"/>
    </source>
</evidence>
<dbReference type="Pfam" id="PF00816">
    <property type="entry name" value="Histone_HNS"/>
    <property type="match status" value="1"/>
</dbReference>
<dbReference type="InterPro" id="IPR001801">
    <property type="entry name" value="Histone_HNS"/>
</dbReference>
<evidence type="ECO:0000256" key="1">
    <source>
        <dbReference type="ARBA" id="ARBA00004453"/>
    </source>
</evidence>
<dbReference type="InterPro" id="IPR054180">
    <property type="entry name" value="H-NS-like_N"/>
</dbReference>
<dbReference type="InterPro" id="IPR027454">
    <property type="entry name" value="Histone_HNS_N"/>
</dbReference>
<dbReference type="Gene3D" id="1.10.287.1050">
    <property type="entry name" value="H-NS histone-like proteins"/>
    <property type="match status" value="1"/>
</dbReference>
<comment type="subcellular location">
    <subcellularLocation>
        <location evidence="1">Cytoplasm</location>
        <location evidence="1">Nucleoid</location>
    </subcellularLocation>
</comment>
<dbReference type="InterPro" id="IPR037150">
    <property type="entry name" value="H-NS_C_dom_sf"/>
</dbReference>
<dbReference type="PANTHER" id="PTHR38097:SF2">
    <property type="entry name" value="DNA-BINDING PROTEIN STPA"/>
    <property type="match status" value="1"/>
</dbReference>
<dbReference type="SMART" id="SM00528">
    <property type="entry name" value="HNS"/>
    <property type="match status" value="1"/>
</dbReference>
<accession>A0A1M7XZW3</accession>
<dbReference type="InterPro" id="IPR027444">
    <property type="entry name" value="H-NS_C_dom"/>
</dbReference>
<evidence type="ECO:0000256" key="2">
    <source>
        <dbReference type="ARBA" id="ARBA00010610"/>
    </source>
</evidence>
<evidence type="ECO:0000313" key="7">
    <source>
        <dbReference type="EMBL" id="SHO44808.1"/>
    </source>
</evidence>
<comment type="similarity">
    <text evidence="2 5">Belongs to the histone-like protein H-NS family.</text>
</comment>
<dbReference type="Proteomes" id="UP000184603">
    <property type="component" value="Unassembled WGS sequence"/>
</dbReference>
<dbReference type="GO" id="GO:0003681">
    <property type="term" value="F:bent DNA binding"/>
    <property type="evidence" value="ECO:0007669"/>
    <property type="project" value="TreeGrafter"/>
</dbReference>
<dbReference type="GO" id="GO:0000976">
    <property type="term" value="F:transcription cis-regulatory region binding"/>
    <property type="evidence" value="ECO:0007669"/>
    <property type="project" value="TreeGrafter"/>
</dbReference>
<dbReference type="GO" id="GO:0001217">
    <property type="term" value="F:DNA-binding transcription repressor activity"/>
    <property type="evidence" value="ECO:0007669"/>
    <property type="project" value="TreeGrafter"/>
</dbReference>
<dbReference type="Gene3D" id="4.10.430.10">
    <property type="entry name" value="Histone-like protein H-NS, C-terminal domain"/>
    <property type="match status" value="1"/>
</dbReference>
<name>A0A1M7XZW3_9BACT</name>
<protein>
    <recommendedName>
        <fullName evidence="5">DNA-binding protein</fullName>
    </recommendedName>
</protein>
<dbReference type="PIRSF" id="PIRSF002096">
    <property type="entry name" value="HnS"/>
    <property type="match status" value="1"/>
</dbReference>
<proteinExistence type="inferred from homology"/>
<evidence type="ECO:0000259" key="6">
    <source>
        <dbReference type="SMART" id="SM00528"/>
    </source>
</evidence>